<keyword evidence="2" id="KW-0732">Signal</keyword>
<protein>
    <submittedName>
        <fullName evidence="3">Uncharacterized protein</fullName>
    </submittedName>
</protein>
<dbReference type="EMBL" id="GG657456">
    <property type="protein sequence ID" value="OAT08881.1"/>
    <property type="molecule type" value="Genomic_DNA"/>
</dbReference>
<organism evidence="3 4">
    <name type="scientific">Blastomyces gilchristii (strain SLH14081)</name>
    <name type="common">Blastomyces dermatitidis</name>
    <dbReference type="NCBI Taxonomy" id="559298"/>
    <lineage>
        <taxon>Eukaryota</taxon>
        <taxon>Fungi</taxon>
        <taxon>Dikarya</taxon>
        <taxon>Ascomycota</taxon>
        <taxon>Pezizomycotina</taxon>
        <taxon>Eurotiomycetes</taxon>
        <taxon>Eurotiomycetidae</taxon>
        <taxon>Onygenales</taxon>
        <taxon>Ajellomycetaceae</taxon>
        <taxon>Blastomyces</taxon>
    </lineage>
</organism>
<evidence type="ECO:0000256" key="1">
    <source>
        <dbReference type="SAM" id="MobiDB-lite"/>
    </source>
</evidence>
<feature type="chain" id="PRO_5010068416" evidence="2">
    <location>
        <begin position="19"/>
        <end position="153"/>
    </location>
</feature>
<feature type="signal peptide" evidence="2">
    <location>
        <begin position="1"/>
        <end position="18"/>
    </location>
</feature>
<dbReference type="OrthoDB" id="5597238at2759"/>
<dbReference type="RefSeq" id="XP_031578522.1">
    <property type="nucleotide sequence ID" value="XM_031721685.1"/>
</dbReference>
<dbReference type="RefSeq" id="XP_031578523.1">
    <property type="nucleotide sequence ID" value="XM_031721686.1"/>
</dbReference>
<dbReference type="AlphaFoldDB" id="A0A179UR37"/>
<accession>A0A179UR37</accession>
<dbReference type="GeneID" id="8509547"/>
<dbReference type="KEGG" id="bgh:BDBG_04483"/>
<reference evidence="3" key="1">
    <citation type="submission" date="2009-02" db="EMBL/GenBank/DDBJ databases">
        <title>The Genome Sequence of Blastomyces dermatitidis strain SLH14081.</title>
        <authorList>
            <consortium name="The Broad Institute Genome Sequencing Platform"/>
            <consortium name="Broad Institute Microbial Sequencing Center."/>
            <person name="Champion M."/>
            <person name="Cuomo C."/>
            <person name="Ma L.-J."/>
            <person name="Henn M.R."/>
            <person name="Klein B."/>
            <person name="Goldman B."/>
            <person name="Young S."/>
            <person name="Kodira C.D."/>
            <person name="Zeng Q."/>
            <person name="Koehrsen M."/>
            <person name="Alvarado L."/>
            <person name="Berlin A.M."/>
            <person name="Heiman D.I."/>
            <person name="Hepburn T.A."/>
            <person name="Saif S."/>
            <person name="Shea T.D."/>
            <person name="Shenoy N."/>
            <person name="Sykes S."/>
            <person name="Galagan J."/>
            <person name="Nusbaum C."/>
            <person name="Birren B."/>
        </authorList>
    </citation>
    <scope>NUCLEOTIDE SEQUENCE</scope>
    <source>
        <strain evidence="3">SLH14081</strain>
    </source>
</reference>
<sequence length="153" mass="15371">MKVFTFFALVGLLGSVCALPQETTPPLSQAIQCATDCGNDICCRAKCLKVPCPSENMVNQTTQCAMDCPQGSGTPDDAISYADCQTKCINAFFLEGTTVIPNPTKTGEATGTGSPTGDSTSSPSPSAGGAAINAQLGSSAAGIVGILMAALAL</sequence>
<feature type="compositionally biased region" description="Low complexity" evidence="1">
    <location>
        <begin position="109"/>
        <end position="129"/>
    </location>
</feature>
<dbReference type="Proteomes" id="UP000002038">
    <property type="component" value="Unassembled WGS sequence"/>
</dbReference>
<dbReference type="VEuPathDB" id="FungiDB:BDBG_04483"/>
<evidence type="ECO:0000256" key="2">
    <source>
        <dbReference type="SAM" id="SignalP"/>
    </source>
</evidence>
<keyword evidence="4" id="KW-1185">Reference proteome</keyword>
<feature type="region of interest" description="Disordered" evidence="1">
    <location>
        <begin position="102"/>
        <end position="129"/>
    </location>
</feature>
<dbReference type="EMBL" id="GG657456">
    <property type="protein sequence ID" value="OAT08882.1"/>
    <property type="molecule type" value="Genomic_DNA"/>
</dbReference>
<gene>
    <name evidence="3" type="ORF">BDBG_04483</name>
</gene>
<proteinExistence type="predicted"/>
<evidence type="ECO:0000313" key="4">
    <source>
        <dbReference type="Proteomes" id="UP000002038"/>
    </source>
</evidence>
<dbReference type="EMBL" id="GG657456">
    <property type="protein sequence ID" value="OAT08880.1"/>
    <property type="molecule type" value="Genomic_DNA"/>
</dbReference>
<name>A0A179UR37_BLAGS</name>
<dbReference type="RefSeq" id="XP_031578524.1">
    <property type="nucleotide sequence ID" value="XM_031721687.1"/>
</dbReference>
<evidence type="ECO:0000313" key="3">
    <source>
        <dbReference type="EMBL" id="OAT08882.1"/>
    </source>
</evidence>
<reference evidence="4" key="2">
    <citation type="journal article" date="2015" name="PLoS Genet.">
        <title>The dynamic genome and transcriptome of the human fungal pathogen Blastomyces and close relative Emmonsia.</title>
        <authorList>
            <person name="Munoz J.F."/>
            <person name="Gauthier G.M."/>
            <person name="Desjardins C.A."/>
            <person name="Gallo J.E."/>
            <person name="Holder J."/>
            <person name="Sullivan T.D."/>
            <person name="Marty A.J."/>
            <person name="Carmen J.C."/>
            <person name="Chen Z."/>
            <person name="Ding L."/>
            <person name="Gujja S."/>
            <person name="Magrini V."/>
            <person name="Misas E."/>
            <person name="Mitreva M."/>
            <person name="Priest M."/>
            <person name="Saif S."/>
            <person name="Whiston E.A."/>
            <person name="Young S."/>
            <person name="Zeng Q."/>
            <person name="Goldman W.E."/>
            <person name="Mardis E.R."/>
            <person name="Taylor J.W."/>
            <person name="McEwen J.G."/>
            <person name="Clay O.K."/>
            <person name="Klein B.S."/>
            <person name="Cuomo C.A."/>
        </authorList>
    </citation>
    <scope>NUCLEOTIDE SEQUENCE [LARGE SCALE GENOMIC DNA]</scope>
    <source>
        <strain evidence="4">SLH14081</strain>
    </source>
</reference>